<keyword evidence="3" id="KW-1185">Reference proteome</keyword>
<dbReference type="EMBL" id="MU157831">
    <property type="protein sequence ID" value="KAF9532502.1"/>
    <property type="molecule type" value="Genomic_DNA"/>
</dbReference>
<evidence type="ECO:0000313" key="2">
    <source>
        <dbReference type="EMBL" id="KAF9532502.1"/>
    </source>
</evidence>
<sequence length="55" mass="6245">MDIDEGPSDNERDTGEPREQEKDNVEDDSKEEQPLADKKKPAARSKMNTQSKTKP</sequence>
<proteinExistence type="predicted"/>
<feature type="compositionally biased region" description="Basic and acidic residues" evidence="1">
    <location>
        <begin position="31"/>
        <end position="40"/>
    </location>
</feature>
<accession>A0A9P6JSY9</accession>
<name>A0A9P6JSY9_9AGAR</name>
<gene>
    <name evidence="2" type="ORF">CPB83DRAFT_890703</name>
</gene>
<feature type="compositionally biased region" description="Polar residues" evidence="1">
    <location>
        <begin position="46"/>
        <end position="55"/>
    </location>
</feature>
<reference evidence="2" key="1">
    <citation type="submission" date="2020-11" db="EMBL/GenBank/DDBJ databases">
        <authorList>
            <consortium name="DOE Joint Genome Institute"/>
            <person name="Ahrendt S."/>
            <person name="Riley R."/>
            <person name="Andreopoulos W."/>
            <person name="Labutti K."/>
            <person name="Pangilinan J."/>
            <person name="Ruiz-Duenas F.J."/>
            <person name="Barrasa J.M."/>
            <person name="Sanchez-Garcia M."/>
            <person name="Camarero S."/>
            <person name="Miyauchi S."/>
            <person name="Serrano A."/>
            <person name="Linde D."/>
            <person name="Babiker R."/>
            <person name="Drula E."/>
            <person name="Ayuso-Fernandez I."/>
            <person name="Pacheco R."/>
            <person name="Padilla G."/>
            <person name="Ferreira P."/>
            <person name="Barriuso J."/>
            <person name="Kellner H."/>
            <person name="Castanera R."/>
            <person name="Alfaro M."/>
            <person name="Ramirez L."/>
            <person name="Pisabarro A.G."/>
            <person name="Kuo A."/>
            <person name="Tritt A."/>
            <person name="Lipzen A."/>
            <person name="He G."/>
            <person name="Yan M."/>
            <person name="Ng V."/>
            <person name="Cullen D."/>
            <person name="Martin F."/>
            <person name="Rosso M.-N."/>
            <person name="Henrissat B."/>
            <person name="Hibbett D."/>
            <person name="Martinez A.T."/>
            <person name="Grigoriev I.V."/>
        </authorList>
    </citation>
    <scope>NUCLEOTIDE SEQUENCE</scope>
    <source>
        <strain evidence="2">CBS 506.95</strain>
    </source>
</reference>
<feature type="region of interest" description="Disordered" evidence="1">
    <location>
        <begin position="1"/>
        <end position="55"/>
    </location>
</feature>
<evidence type="ECO:0000313" key="3">
    <source>
        <dbReference type="Proteomes" id="UP000807306"/>
    </source>
</evidence>
<dbReference type="AlphaFoldDB" id="A0A9P6JSY9"/>
<feature type="compositionally biased region" description="Basic and acidic residues" evidence="1">
    <location>
        <begin position="9"/>
        <end position="23"/>
    </location>
</feature>
<dbReference type="Proteomes" id="UP000807306">
    <property type="component" value="Unassembled WGS sequence"/>
</dbReference>
<comment type="caution">
    <text evidence="2">The sequence shown here is derived from an EMBL/GenBank/DDBJ whole genome shotgun (WGS) entry which is preliminary data.</text>
</comment>
<organism evidence="2 3">
    <name type="scientific">Crepidotus variabilis</name>
    <dbReference type="NCBI Taxonomy" id="179855"/>
    <lineage>
        <taxon>Eukaryota</taxon>
        <taxon>Fungi</taxon>
        <taxon>Dikarya</taxon>
        <taxon>Basidiomycota</taxon>
        <taxon>Agaricomycotina</taxon>
        <taxon>Agaricomycetes</taxon>
        <taxon>Agaricomycetidae</taxon>
        <taxon>Agaricales</taxon>
        <taxon>Agaricineae</taxon>
        <taxon>Crepidotaceae</taxon>
        <taxon>Crepidotus</taxon>
    </lineage>
</organism>
<evidence type="ECO:0000256" key="1">
    <source>
        <dbReference type="SAM" id="MobiDB-lite"/>
    </source>
</evidence>
<protein>
    <submittedName>
        <fullName evidence="2">Uncharacterized protein</fullName>
    </submittedName>
</protein>